<dbReference type="Pfam" id="PF23357">
    <property type="entry name" value="DUF7088"/>
    <property type="match status" value="1"/>
</dbReference>
<comment type="caution">
    <text evidence="5">The sequence shown here is derived from an EMBL/GenBank/DDBJ whole genome shotgun (WGS) entry which is preliminary data.</text>
</comment>
<organism evidence="5 6">
    <name type="scientific">Candidatus Scalindua japonica</name>
    <dbReference type="NCBI Taxonomy" id="1284222"/>
    <lineage>
        <taxon>Bacteria</taxon>
        <taxon>Pseudomonadati</taxon>
        <taxon>Planctomycetota</taxon>
        <taxon>Candidatus Brocadiia</taxon>
        <taxon>Candidatus Brocadiales</taxon>
        <taxon>Candidatus Scalinduaceae</taxon>
        <taxon>Candidatus Scalindua</taxon>
    </lineage>
</organism>
<evidence type="ECO:0000259" key="3">
    <source>
        <dbReference type="Pfam" id="PF09822"/>
    </source>
</evidence>
<evidence type="ECO:0000313" key="6">
    <source>
        <dbReference type="Proteomes" id="UP000218542"/>
    </source>
</evidence>
<keyword evidence="2" id="KW-0812">Transmembrane</keyword>
<protein>
    <submittedName>
        <fullName evidence="5">ABC-type uncharacterized transport system protein</fullName>
    </submittedName>
</protein>
<feature type="compositionally biased region" description="Acidic residues" evidence="1">
    <location>
        <begin position="447"/>
        <end position="456"/>
    </location>
</feature>
<keyword evidence="6" id="KW-1185">Reference proteome</keyword>
<keyword evidence="2" id="KW-1133">Transmembrane helix</keyword>
<proteinExistence type="predicted"/>
<feature type="domain" description="ABC-type uncharacterised transport system" evidence="3">
    <location>
        <begin position="179"/>
        <end position="518"/>
    </location>
</feature>
<dbReference type="InterPro" id="IPR019196">
    <property type="entry name" value="ABC_transp_unknown"/>
</dbReference>
<accession>A0A286U121</accession>
<gene>
    <name evidence="5" type="ORF">SCALIN_C28_0018</name>
</gene>
<name>A0A286U121_9BACT</name>
<reference evidence="6" key="1">
    <citation type="journal article" date="2017" name="Environ. Microbiol. Rep.">
        <title>Genetic Diversity of Marine Anaerobic Ammonium-Oxidizing Bacteria as Revealed by Genomic and Proteomic Analyses of 'Candidatus Scalindua japonica'.</title>
        <authorList>
            <person name="Oshiki M."/>
            <person name="Mizuto K."/>
            <person name="Kimura Z."/>
            <person name="Kindaichi T."/>
            <person name="Satoh H."/>
            <person name="Okabe S."/>
        </authorList>
    </citation>
    <scope>NUCLEOTIDE SEQUENCE [LARGE SCALE GENOMIC DNA]</scope>
    <source>
        <strain evidence="6">husup-a2</strain>
    </source>
</reference>
<evidence type="ECO:0000313" key="5">
    <source>
        <dbReference type="EMBL" id="GAX61816.1"/>
    </source>
</evidence>
<keyword evidence="2" id="KW-0472">Membrane</keyword>
<dbReference type="InterPro" id="IPR055396">
    <property type="entry name" value="DUF7088"/>
</dbReference>
<dbReference type="Proteomes" id="UP000218542">
    <property type="component" value="Unassembled WGS sequence"/>
</dbReference>
<evidence type="ECO:0000256" key="2">
    <source>
        <dbReference type="SAM" id="Phobius"/>
    </source>
</evidence>
<sequence length="666" mass="74856">MNRIIRVIIGVILVLVIMFSAISICQNIGKSIKVDVTEQGLYTLSDGTRAILSKLNQPVRVKLYYAKTAALKGSDQIQYFNNYYQFVKSLLEEYVSASKGMVDLQIIDPRPFSDEEVQALRYGLQRFPITDEESFFFGLVVQTQFGVEKTIPLFSPERQNFIEYDISYLIDTAITRQKTKLGVLSSLPVMGSNVSGYMAQMMRMQGQKTEPAWTVIEHLRKQYEVNSIAADVSEIKDVDILLVIHPKDLPEKTLFAIDQFVLKGGRTVICVDPHCFAEQPDQMALQRGVPPSQSSDLNLLLRNWGVEMPKRTFAGDRNLALKASIMANQRPENIIGFLGLTSQCFNPDSVITADLNQVRMLFPGVLNEVDNSGEKEDIVKIDRRPLLATTDKGNSWTTSSPYELMMPNPSQLMNKFVEGTKPVIMGYLLTGKFKSSFPEGIEIEEEIETNEQEAETGPEGPGKENKTTKKRVTGETEAAEDCTVAVFSDVDFISDMVAYQRTFIGSMAIGDNGTLLLNTIDELRGSSDLISIRSRGNMRRPFVVVDRIEKQAERETANEEARINAEILGFQNELNAIVSSAEEGDEEIIGSSILQKKKDLEIKLHDAQRKLRNVKMKRRERIESLGNKLRNFNMLMAPAIILIIAIVLGVRRSLRKRHYISHASDA</sequence>
<evidence type="ECO:0000259" key="4">
    <source>
        <dbReference type="Pfam" id="PF23357"/>
    </source>
</evidence>
<dbReference type="OrthoDB" id="9777219at2"/>
<feature type="domain" description="DUF7088" evidence="4">
    <location>
        <begin position="38"/>
        <end position="141"/>
    </location>
</feature>
<dbReference type="EMBL" id="BAOS01000028">
    <property type="protein sequence ID" value="GAX61816.1"/>
    <property type="molecule type" value="Genomic_DNA"/>
</dbReference>
<dbReference type="AlphaFoldDB" id="A0A286U121"/>
<feature type="transmembrane region" description="Helical" evidence="2">
    <location>
        <begin position="632"/>
        <end position="650"/>
    </location>
</feature>
<dbReference type="Pfam" id="PF09822">
    <property type="entry name" value="ABC_transp_aux"/>
    <property type="match status" value="1"/>
</dbReference>
<dbReference type="RefSeq" id="WP_096895187.1">
    <property type="nucleotide sequence ID" value="NZ_BAOS01000028.1"/>
</dbReference>
<evidence type="ECO:0000256" key="1">
    <source>
        <dbReference type="SAM" id="MobiDB-lite"/>
    </source>
</evidence>
<feature type="region of interest" description="Disordered" evidence="1">
    <location>
        <begin position="447"/>
        <end position="475"/>
    </location>
</feature>